<evidence type="ECO:0000313" key="3">
    <source>
        <dbReference type="EMBL" id="CCA23151.1"/>
    </source>
</evidence>
<accession>F0WPA5</accession>
<dbReference type="AlphaFoldDB" id="F0WPA5"/>
<dbReference type="PANTHER" id="PTHR47835:SF3">
    <property type="entry name" value="HELICASE FOR MEIOSIS 1"/>
    <property type="match status" value="1"/>
</dbReference>
<dbReference type="EMBL" id="FR824227">
    <property type="protein sequence ID" value="CCA23151.1"/>
    <property type="molecule type" value="Genomic_DNA"/>
</dbReference>
<evidence type="ECO:0000256" key="1">
    <source>
        <dbReference type="SAM" id="MobiDB-lite"/>
    </source>
</evidence>
<dbReference type="InterPro" id="IPR036388">
    <property type="entry name" value="WH-like_DNA-bd_sf"/>
</dbReference>
<protein>
    <submittedName>
        <fullName evidence="3">ATPdependent DNA helicase mer3 putative</fullName>
    </submittedName>
</protein>
<evidence type="ECO:0000259" key="2">
    <source>
        <dbReference type="SMART" id="SM00973"/>
    </source>
</evidence>
<name>F0WPA5_9STRA</name>
<dbReference type="PANTHER" id="PTHR47835">
    <property type="entry name" value="HFM1, ATP DEPENDENT DNA HELICASE HOMOLOG"/>
    <property type="match status" value="1"/>
</dbReference>
<proteinExistence type="predicted"/>
<dbReference type="SMART" id="SM00973">
    <property type="entry name" value="Sec63"/>
    <property type="match status" value="1"/>
</dbReference>
<keyword evidence="3" id="KW-0547">Nucleotide-binding</keyword>
<dbReference type="Gene3D" id="3.40.50.300">
    <property type="entry name" value="P-loop containing nucleotide triphosphate hydrolases"/>
    <property type="match status" value="1"/>
</dbReference>
<dbReference type="InterPro" id="IPR004179">
    <property type="entry name" value="Sec63-dom"/>
</dbReference>
<gene>
    <name evidence="3" type="primary">AlNc14C182G8253</name>
    <name evidence="3" type="ORF">ALNC14_092940</name>
</gene>
<dbReference type="Pfam" id="PF02889">
    <property type="entry name" value="Sec63"/>
    <property type="match status" value="1"/>
</dbReference>
<keyword evidence="3" id="KW-0067">ATP-binding</keyword>
<dbReference type="GO" id="GO:0043138">
    <property type="term" value="F:3'-5' DNA helicase activity"/>
    <property type="evidence" value="ECO:0007669"/>
    <property type="project" value="UniProtKB-EC"/>
</dbReference>
<dbReference type="InterPro" id="IPR027417">
    <property type="entry name" value="P-loop_NTPase"/>
</dbReference>
<dbReference type="GO" id="GO:0051321">
    <property type="term" value="P:meiotic cell cycle"/>
    <property type="evidence" value="ECO:0007669"/>
    <property type="project" value="UniProtKB-KW"/>
</dbReference>
<dbReference type="SUPFAM" id="SSF52540">
    <property type="entry name" value="P-loop containing nucleoside triphosphate hydrolases"/>
    <property type="match status" value="1"/>
</dbReference>
<organism evidence="3">
    <name type="scientific">Albugo laibachii Nc14</name>
    <dbReference type="NCBI Taxonomy" id="890382"/>
    <lineage>
        <taxon>Eukaryota</taxon>
        <taxon>Sar</taxon>
        <taxon>Stramenopiles</taxon>
        <taxon>Oomycota</taxon>
        <taxon>Peronosporomycetes</taxon>
        <taxon>Albuginales</taxon>
        <taxon>Albuginaceae</taxon>
        <taxon>Albugo</taxon>
    </lineage>
</organism>
<feature type="region of interest" description="Disordered" evidence="1">
    <location>
        <begin position="683"/>
        <end position="703"/>
    </location>
</feature>
<dbReference type="InterPro" id="IPR052247">
    <property type="entry name" value="Meiotic_Crossover_Helicase"/>
</dbReference>
<dbReference type="GO" id="GO:0016787">
    <property type="term" value="F:hydrolase activity"/>
    <property type="evidence" value="ECO:0007669"/>
    <property type="project" value="UniProtKB-KW"/>
</dbReference>
<reference evidence="3" key="1">
    <citation type="journal article" date="2011" name="PLoS Biol.">
        <title>Gene gain and loss during evolution of obligate parasitism in the white rust pathogen of Arabidopsis thaliana.</title>
        <authorList>
            <person name="Kemen E."/>
            <person name="Gardiner A."/>
            <person name="Schultz-Larsen T."/>
            <person name="Kemen A.C."/>
            <person name="Balmuth A.L."/>
            <person name="Robert-Seilaniantz A."/>
            <person name="Bailey K."/>
            <person name="Holub E."/>
            <person name="Studholme D.J."/>
            <person name="Maclean D."/>
            <person name="Jones J.D."/>
        </authorList>
    </citation>
    <scope>NUCLEOTIDE SEQUENCE</scope>
</reference>
<feature type="compositionally biased region" description="Polar residues" evidence="1">
    <location>
        <begin position="581"/>
        <end position="608"/>
    </location>
</feature>
<sequence>MDESSRATVQQQFKSGKIQVLCCTSSFFIDVTQPARLVIIKSTQVYTGEDGFAEYSPSNILRMAGLAGRHGIDNHGMAVIMTKSNMVRFYEELFTDPNLIHLTSTLHNKLAEVINGEVLRGAVYDMESALSWLQQSFLFYGLRKELNEKSIAHARNILSQVLDLMNEEGIITLMKDANRICKTKLGELMDQFSLSRHTTRRIRELDFVDVSRKTLLELLSASHEGHHPLRRNERPVINALLKIGTRFALSNEHPIPQEKGKVSKYNVLLQSALARIDINEVGLQLERDQIVEHAKRVMTAIVEYMRHRGLGRQLWTAYDLWRCISLRLWNARNDCSILRQIHGADGSTKKILHGMQIRSLKQLAFADPRYMSEIMCRSIDFCKSLVTQAQSIAVYKIHSIVQDSYKNLRIRIESEDVGSTDTTSIQQTCCLIVFCEETLLCFNQMIKAPATFDVSLPNGITKDTRVQIRVLHEQYIGFDEYVDLPLEASGFVEYGGPELERIRQTRRLEVDKLNNENLSHLKNTKKFTKYVSVLTAHHTNAKQQTIRNFMKPMKKSPTDRQCAVVTPEKSCIRPRKRHKNCSNNISKGSRSTFSKQIVQSPDSLQPSKSRPVRIGRTSGHTRQKKLNSSTKRMSQLRLNLDMTTEKEECVASVITGRQLPSPSLNLDSGNLCSSKTSRLRKHEFQNKSLSTTEEAKKNRVDDQFLTKPLHAEKKLSTAKDLNPFAQSRYQNGDAGNLFCF</sequence>
<reference evidence="3" key="2">
    <citation type="submission" date="2011-02" db="EMBL/GenBank/DDBJ databases">
        <authorList>
            <person name="MacLean D."/>
        </authorList>
    </citation>
    <scope>NUCLEOTIDE SEQUENCE</scope>
</reference>
<keyword evidence="3" id="KW-0378">Hydrolase</keyword>
<dbReference type="HOGENOM" id="CLU_375274_0_0_1"/>
<keyword evidence="3" id="KW-0347">Helicase</keyword>
<feature type="compositionally biased region" description="Basic and acidic residues" evidence="1">
    <location>
        <begin position="693"/>
        <end position="703"/>
    </location>
</feature>
<feature type="domain" description="SEC63" evidence="2">
    <location>
        <begin position="182"/>
        <end position="486"/>
    </location>
</feature>
<dbReference type="Gene3D" id="1.10.10.10">
    <property type="entry name" value="Winged helix-like DNA-binding domain superfamily/Winged helix DNA-binding domain"/>
    <property type="match status" value="1"/>
</dbReference>
<dbReference type="SUPFAM" id="SSF158702">
    <property type="entry name" value="Sec63 N-terminal domain-like"/>
    <property type="match status" value="1"/>
</dbReference>
<feature type="region of interest" description="Disordered" evidence="1">
    <location>
        <begin position="574"/>
        <end position="633"/>
    </location>
</feature>
<dbReference type="Gene3D" id="1.10.3380.10">
    <property type="entry name" value="Sec63 N-terminal domain-like domain"/>
    <property type="match status" value="1"/>
</dbReference>